<dbReference type="PANTHER" id="PTHR30135:SF3">
    <property type="entry name" value="GLUCONEOGENESIS FACTOR-RELATED"/>
    <property type="match status" value="1"/>
</dbReference>
<dbReference type="CDD" id="cd07187">
    <property type="entry name" value="YvcK_like"/>
    <property type="match status" value="1"/>
</dbReference>
<dbReference type="InterPro" id="IPR010119">
    <property type="entry name" value="Gluconeogen_factor"/>
</dbReference>
<accession>A0A1F5JBW3</accession>
<dbReference type="Gene3D" id="3.40.50.10680">
    <property type="entry name" value="CofD-like domains"/>
    <property type="match status" value="1"/>
</dbReference>
<dbReference type="AlphaFoldDB" id="A0A1F5JBW3"/>
<dbReference type="Proteomes" id="UP000177042">
    <property type="component" value="Unassembled WGS sequence"/>
</dbReference>
<dbReference type="InterPro" id="IPR038136">
    <property type="entry name" value="CofD-like_dom_sf"/>
</dbReference>
<dbReference type="Pfam" id="PF01933">
    <property type="entry name" value="CofD"/>
    <property type="match status" value="1"/>
</dbReference>
<dbReference type="SUPFAM" id="SSF142338">
    <property type="entry name" value="CofD-like"/>
    <property type="match status" value="1"/>
</dbReference>
<comment type="caution">
    <text evidence="2">The sequence shown here is derived from an EMBL/GenBank/DDBJ whole genome shotgun (WGS) entry which is preliminary data.</text>
</comment>
<dbReference type="EMBL" id="MFCX01000017">
    <property type="protein sequence ID" value="OGE26010.1"/>
    <property type="molecule type" value="Genomic_DNA"/>
</dbReference>
<organism evidence="2 3">
    <name type="scientific">Candidatus Daviesbacteria bacterium RIFCSPHIGHO2_02_FULL_39_12</name>
    <dbReference type="NCBI Taxonomy" id="1797770"/>
    <lineage>
        <taxon>Bacteria</taxon>
        <taxon>Candidatus Daviesiibacteriota</taxon>
    </lineage>
</organism>
<evidence type="ECO:0000313" key="3">
    <source>
        <dbReference type="Proteomes" id="UP000177042"/>
    </source>
</evidence>
<protein>
    <recommendedName>
        <fullName evidence="4">Gluconeogenesis factor</fullName>
    </recommendedName>
</protein>
<gene>
    <name evidence="2" type="ORF">A3C26_01255</name>
</gene>
<dbReference type="PANTHER" id="PTHR30135">
    <property type="entry name" value="UNCHARACTERIZED PROTEIN YVCK-RELATED"/>
    <property type="match status" value="1"/>
</dbReference>
<sequence>MASANKKYPYQQKIITFGGGTGHFSLLRGLVELNQPELISAAVGTWDSGGSSGRLRTELGILPPGDIRQCLLALMEDPKQRQIAQKLFDDRLEEVAGPLKGHSLGNLITARLEHIYKGADRGTEAERLLFRIRAKVLPVSLTELNLIAKLESGEEIEGETNIDLRGEKKNYNPKHKIMRVYFDTNADPNPDVIQAIREADKIVFSAGDLYTSILPHLLVQGVKEAIITSKAKVILILNLMTKRGETDYFKASDYLKVFISYLEDRDRIDYIIANSNGLGKEVLSIYEKENQEPVAIDEQICKRIAPKIKFVKDNLGVYHIREHLFRHDPEKLGKAIISRD</sequence>
<evidence type="ECO:0000313" key="2">
    <source>
        <dbReference type="EMBL" id="OGE26010.1"/>
    </source>
</evidence>
<evidence type="ECO:0008006" key="4">
    <source>
        <dbReference type="Google" id="ProtNLM"/>
    </source>
</evidence>
<reference evidence="2 3" key="1">
    <citation type="journal article" date="2016" name="Nat. Commun.">
        <title>Thousands of microbial genomes shed light on interconnected biogeochemical processes in an aquifer system.</title>
        <authorList>
            <person name="Anantharaman K."/>
            <person name="Brown C.T."/>
            <person name="Hug L.A."/>
            <person name="Sharon I."/>
            <person name="Castelle C.J."/>
            <person name="Probst A.J."/>
            <person name="Thomas B.C."/>
            <person name="Singh A."/>
            <person name="Wilkins M.J."/>
            <person name="Karaoz U."/>
            <person name="Brodie E.L."/>
            <person name="Williams K.H."/>
            <person name="Hubbard S.S."/>
            <person name="Banfield J.F."/>
        </authorList>
    </citation>
    <scope>NUCLEOTIDE SEQUENCE [LARGE SCALE GENOMIC DNA]</scope>
</reference>
<proteinExistence type="predicted"/>
<dbReference type="GO" id="GO:0043743">
    <property type="term" value="F:LPPG:FO 2-phospho-L-lactate transferase activity"/>
    <property type="evidence" value="ECO:0007669"/>
    <property type="project" value="InterPro"/>
</dbReference>
<evidence type="ECO:0000256" key="1">
    <source>
        <dbReference type="ARBA" id="ARBA00022490"/>
    </source>
</evidence>
<keyword evidence="1" id="KW-0963">Cytoplasm</keyword>
<dbReference type="InterPro" id="IPR002882">
    <property type="entry name" value="CofD"/>
</dbReference>
<name>A0A1F5JBW3_9BACT</name>
<dbReference type="NCBIfam" id="TIGR01826">
    <property type="entry name" value="CofD_related"/>
    <property type="match status" value="1"/>
</dbReference>